<dbReference type="PROSITE" id="PS51318">
    <property type="entry name" value="TAT"/>
    <property type="match status" value="1"/>
</dbReference>
<name>A0ABU3Q5N9_9SPHN</name>
<evidence type="ECO:0000313" key="1">
    <source>
        <dbReference type="EMBL" id="MDT9598733.1"/>
    </source>
</evidence>
<dbReference type="PANTHER" id="PTHR31299:SF0">
    <property type="entry name" value="ESTERASE, PUTATIVE (AFU_ORTHOLOGUE AFUA_1G05850)-RELATED"/>
    <property type="match status" value="1"/>
</dbReference>
<dbReference type="InterPro" id="IPR006311">
    <property type="entry name" value="TAT_signal"/>
</dbReference>
<comment type="caution">
    <text evidence="1">The sequence shown here is derived from an EMBL/GenBank/DDBJ whole genome shotgun (WGS) entry which is preliminary data.</text>
</comment>
<dbReference type="Proteomes" id="UP001259572">
    <property type="component" value="Unassembled WGS sequence"/>
</dbReference>
<accession>A0ABU3Q5N9</accession>
<dbReference type="Gene3D" id="3.40.1660.10">
    <property type="entry name" value="EreA-like (biosynthetic domain)"/>
    <property type="match status" value="1"/>
</dbReference>
<organism evidence="1 2">
    <name type="scientific">Sphingosinicella rhizophila</name>
    <dbReference type="NCBI Taxonomy" id="3050082"/>
    <lineage>
        <taxon>Bacteria</taxon>
        <taxon>Pseudomonadati</taxon>
        <taxon>Pseudomonadota</taxon>
        <taxon>Alphaproteobacteria</taxon>
        <taxon>Sphingomonadales</taxon>
        <taxon>Sphingosinicellaceae</taxon>
        <taxon>Sphingosinicella</taxon>
    </lineage>
</organism>
<reference evidence="1 2" key="1">
    <citation type="submission" date="2023-05" db="EMBL/GenBank/DDBJ databases">
        <authorList>
            <person name="Guo Y."/>
        </authorList>
    </citation>
    <scope>NUCLEOTIDE SEQUENCE [LARGE SCALE GENOMIC DNA]</scope>
    <source>
        <strain evidence="1 2">GR2756</strain>
    </source>
</reference>
<dbReference type="PANTHER" id="PTHR31299">
    <property type="entry name" value="ESTERASE, PUTATIVE (AFU_ORTHOLOGUE AFUA_1G05850)-RELATED"/>
    <property type="match status" value="1"/>
</dbReference>
<dbReference type="Gene3D" id="3.30.1870.10">
    <property type="entry name" value="EreA-like, domain 2"/>
    <property type="match status" value="1"/>
</dbReference>
<dbReference type="Pfam" id="PF05139">
    <property type="entry name" value="Erythro_esteras"/>
    <property type="match status" value="1"/>
</dbReference>
<dbReference type="CDD" id="cd14728">
    <property type="entry name" value="Ere-like"/>
    <property type="match status" value="1"/>
</dbReference>
<keyword evidence="2" id="KW-1185">Reference proteome</keyword>
<evidence type="ECO:0000313" key="2">
    <source>
        <dbReference type="Proteomes" id="UP001259572"/>
    </source>
</evidence>
<dbReference type="SUPFAM" id="SSF159501">
    <property type="entry name" value="EreA/ChaN-like"/>
    <property type="match status" value="1"/>
</dbReference>
<dbReference type="InterPro" id="IPR052036">
    <property type="entry name" value="Hydrolase/PRTase-associated"/>
</dbReference>
<dbReference type="EMBL" id="JAVUPU010000003">
    <property type="protein sequence ID" value="MDT9598733.1"/>
    <property type="molecule type" value="Genomic_DNA"/>
</dbReference>
<dbReference type="RefSeq" id="WP_315725033.1">
    <property type="nucleotide sequence ID" value="NZ_JAVUPU010000003.1"/>
</dbReference>
<dbReference type="InterPro" id="IPR007815">
    <property type="entry name" value="Emycin_Estase"/>
</dbReference>
<protein>
    <submittedName>
        <fullName evidence="1">Erythromycin esterase family protein</fullName>
    </submittedName>
</protein>
<gene>
    <name evidence="1" type="ORF">RQX22_07220</name>
</gene>
<sequence>MTSSSPLGQMGRRSFLAGTAATGVAALASQAASARVTVPQRYATIDDWIARESIRFSLDKNFDGAVDRLMARLGDVDILGFGEPLHSGEEFLVVRNRLFQRLVEKHGFRAITIETNDMRARLIDDYIQGRGTSFKAIEDEGFSVGIGHWERNRDLIAWLKRYNDDPAHKVKLNLYGTLASDQETTKSPRDGLTYALAYLDRTDPDAAAKYRNIVDPLLGSDKEWEETATARAQEIMKRIFAGDENAIPPTTGKELGVSPRAQGLRLAVENLIFEFKMRRPEFVGKTDMDSFRQALRHLVVARNLLLLHAAAARGESLDRLVSMRDAMAAEHLAWIAEREQGRGKIMVFLHSIHLRRTRAKLPWYEFLPTGAHLDQMFGDRFAVVAGAVGESEANTIDVPEAGSLEGRLMAQGSDLFLPTGRSRGLPPGALAALPPRKGSAPNIPYTPLSPQSVADYDAITFLRSVTVTRGLAPMPG</sequence>
<proteinExistence type="predicted"/>